<evidence type="ECO:0000256" key="1">
    <source>
        <dbReference type="SAM" id="Phobius"/>
    </source>
</evidence>
<feature type="transmembrane region" description="Helical" evidence="1">
    <location>
        <begin position="29"/>
        <end position="49"/>
    </location>
</feature>
<reference evidence="2" key="1">
    <citation type="submission" date="2020-05" db="EMBL/GenBank/DDBJ databases">
        <title>High-Quality Genomes of Partial-Nitritation/Anammox System by Hierarchical Clustering Based Hybrid Assembly.</title>
        <authorList>
            <person name="Liu L."/>
            <person name="Wang Y."/>
            <person name="Che Y."/>
            <person name="Chen Y."/>
            <person name="Xia Y."/>
            <person name="Luo R."/>
            <person name="Cheng S.H."/>
            <person name="Zheng C."/>
            <person name="Zhang T."/>
        </authorList>
    </citation>
    <scope>NUCLEOTIDE SEQUENCE</scope>
    <source>
        <strain evidence="2">H1_PAT1</strain>
    </source>
</reference>
<evidence type="ECO:0000313" key="2">
    <source>
        <dbReference type="EMBL" id="MBE7525568.1"/>
    </source>
</evidence>
<keyword evidence="1" id="KW-1133">Transmembrane helix</keyword>
<keyword evidence="1" id="KW-0472">Membrane</keyword>
<keyword evidence="1" id="KW-0812">Transmembrane</keyword>
<dbReference type="AlphaFoldDB" id="A0A928TXH5"/>
<protein>
    <submittedName>
        <fullName evidence="2">Uncharacterized protein</fullName>
    </submittedName>
</protein>
<accession>A0A928TXH5</accession>
<evidence type="ECO:0000313" key="3">
    <source>
        <dbReference type="Proteomes" id="UP000710385"/>
    </source>
</evidence>
<gene>
    <name evidence="2" type="ORF">HS096_04260</name>
</gene>
<comment type="caution">
    <text evidence="2">The sequence shown here is derived from an EMBL/GenBank/DDBJ whole genome shotgun (WGS) entry which is preliminary data.</text>
</comment>
<sequence length="628" mass="65282">MKRRRVGRRKPSHVIPTPNGRWNRAHYQLMGLFGVAAFGLLVLNIALIATDIPPAQATASENVEGWAWSSTGGWLSMNNTNAGAGGGSYGVHIDPVTKMMTGYAWSDNQGWVCFGSSCAGTTPAGGAYSASVDGSNRVRGWAQFLNLGSPDGAISLNCLDTGGGGSCGTSSYGPTINFASNPATFSGFAWHGATGSGIGWGWIDFSFVTMNSQSEGTTIPSCHDGIDNDLDGAIDCADNACYQNEALLCPAFETNCGLIGHSNCCSDGDDDDNDGAIDCADTDCSGQPVCMPENCTDGIDNNLDGNIDCADPQCTFAPACTPEICDNSFDDDGDGALDCDDSDCFGAPACTPAWLQSQYGNVYSQLGVEGNAPPAGTSFATYCITSGGLIHPDFSSATLCKEESVSQILDLPTGGSGYVSNLGRLDVDGILSGRYGPVVLIANDSGITNPMNGRIYLYDGDTQGCSAPFQLGAKIFQNASGPNARGNGLLVVKGCNLQITGDLSYQPTGVSQYLRNLASFGMLVLAKYSGGSPVSGTGEVLISPGVGQVVGTIYAERSIRTGSTGSPATDIQLKVYGALVSREIRLERQYSDPTQAAEDVIFDGRAVVNPPPGFQDISKSLPSLSDTF</sequence>
<organism evidence="2 3">
    <name type="scientific">candidate division WWE3 bacterium</name>
    <dbReference type="NCBI Taxonomy" id="2053526"/>
    <lineage>
        <taxon>Bacteria</taxon>
        <taxon>Katanobacteria</taxon>
    </lineage>
</organism>
<dbReference type="EMBL" id="JABTTY010000001">
    <property type="protein sequence ID" value="MBE7525568.1"/>
    <property type="molecule type" value="Genomic_DNA"/>
</dbReference>
<proteinExistence type="predicted"/>
<dbReference type="Proteomes" id="UP000710385">
    <property type="component" value="Unassembled WGS sequence"/>
</dbReference>
<name>A0A928TXH5_UNCKA</name>